<dbReference type="OMA" id="CGYITNK"/>
<dbReference type="EMBL" id="VCGU01000459">
    <property type="protein sequence ID" value="TRY61352.1"/>
    <property type="molecule type" value="Genomic_DNA"/>
</dbReference>
<dbReference type="Gene3D" id="3.30.470.20">
    <property type="entry name" value="ATP-grasp fold, B domain"/>
    <property type="match status" value="1"/>
</dbReference>
<proteinExistence type="predicted"/>
<name>A0A553N7D1_TIGCA</name>
<accession>A0A553N7D1</accession>
<keyword evidence="2" id="KW-1185">Reference proteome</keyword>
<evidence type="ECO:0000313" key="2">
    <source>
        <dbReference type="Proteomes" id="UP000318571"/>
    </source>
</evidence>
<reference evidence="1 2" key="1">
    <citation type="journal article" date="2018" name="Nat. Ecol. Evol.">
        <title>Genomic signatures of mitonuclear coevolution across populations of Tigriopus californicus.</title>
        <authorList>
            <person name="Barreto F.S."/>
            <person name="Watson E.T."/>
            <person name="Lima T.G."/>
            <person name="Willett C.S."/>
            <person name="Edmands S."/>
            <person name="Li W."/>
            <person name="Burton R.S."/>
        </authorList>
    </citation>
    <scope>NUCLEOTIDE SEQUENCE [LARGE SCALE GENOMIC DNA]</scope>
    <source>
        <strain evidence="1 2">San Diego</strain>
    </source>
</reference>
<dbReference type="InterPro" id="IPR004344">
    <property type="entry name" value="TTL/TTLL_fam"/>
</dbReference>
<dbReference type="Pfam" id="PF03133">
    <property type="entry name" value="TTL"/>
    <property type="match status" value="1"/>
</dbReference>
<comment type="caution">
    <text evidence="1">The sequence shown here is derived from an EMBL/GenBank/DDBJ whole genome shotgun (WGS) entry which is preliminary data.</text>
</comment>
<dbReference type="PANTHER" id="PTHR47113:SF1">
    <property type="entry name" value="LD09343P"/>
    <property type="match status" value="1"/>
</dbReference>
<dbReference type="AlphaFoldDB" id="A0A553N7D1"/>
<dbReference type="Proteomes" id="UP000318571">
    <property type="component" value="Chromosome 8"/>
</dbReference>
<dbReference type="PANTHER" id="PTHR47113">
    <property type="entry name" value="LD09343P"/>
    <property type="match status" value="1"/>
</dbReference>
<dbReference type="SUPFAM" id="SSF56059">
    <property type="entry name" value="Glutathione synthetase ATP-binding domain-like"/>
    <property type="match status" value="1"/>
</dbReference>
<organism evidence="1 2">
    <name type="scientific">Tigriopus californicus</name>
    <name type="common">Marine copepod</name>
    <dbReference type="NCBI Taxonomy" id="6832"/>
    <lineage>
        <taxon>Eukaryota</taxon>
        <taxon>Metazoa</taxon>
        <taxon>Ecdysozoa</taxon>
        <taxon>Arthropoda</taxon>
        <taxon>Crustacea</taxon>
        <taxon>Multicrustacea</taxon>
        <taxon>Hexanauplia</taxon>
        <taxon>Copepoda</taxon>
        <taxon>Harpacticoida</taxon>
        <taxon>Harpacticidae</taxon>
        <taxon>Tigriopus</taxon>
    </lineage>
</organism>
<dbReference type="InterPro" id="IPR053317">
    <property type="entry name" value="Tubulin_polyglutamylase"/>
</dbReference>
<dbReference type="PROSITE" id="PS51221">
    <property type="entry name" value="TTL"/>
    <property type="match status" value="1"/>
</dbReference>
<gene>
    <name evidence="1" type="ORF">TCAL_01792</name>
</gene>
<sequence length="505" mass="58834">MFSRANGMALCILVAGIFLTGINIYQLKSMQQDFLRARNLYSGSEGDSSPLSERPKYSVYGKNIDSGYLKHVYEPLNRAGYVRVNYNVSDDWMVMWAHDYPFKKIRPVIMKMKKHQKVNKFPGSGFVTNKVNLATSGLEGIPRAFQIPEEASKLKSYAEDNPDKMFVQKNKNHRGIKIEKIDHLDLKTEGSFVQEFVDDPFLIDGYKFDIGIYTMITSIDPLRIYVFEGDIMLRFCPEKYHPFDAANRDKYVVHDDYRPTWKVPTMAKIYSDLGYSFRETLNTHIRSLGKNPEELWNKVHRVIRSVYQAKEKSFANALKNYPHKRGFFEMVRFDFVLDSKLSLYLMEANMSPNLSSKHFSLNRRLYEQVMYSLLRVTGVLRGGIVSTSFQPASKEELEMQMAEQDLHVFPDECLSEKCSKVTACEDKSCHLCKHCLSSEDLDFLRPAFLEHTNRHLCRRIFPIPETREEAKKWQTKQFPKNETLANIKMSQWFSGKCLLDRNWCD</sequence>
<evidence type="ECO:0000313" key="1">
    <source>
        <dbReference type="EMBL" id="TRY61352.1"/>
    </source>
</evidence>
<protein>
    <submittedName>
        <fullName evidence="1">Uncharacterized protein</fullName>
    </submittedName>
</protein>